<keyword evidence="3" id="KW-1185">Reference proteome</keyword>
<sequence>MRRERNERTHAITPNKLAQKKNPKARAAKDAKNAGTKMVASDVGLGAGASAAAAFCMAEKAIKTTINNTTKTFIFIASIFLINRCRKKEERLYGSLFQKGWGKEEGEREQGGKDRVAIQLSFVAPHLSYTYH</sequence>
<proteinExistence type="predicted"/>
<feature type="region of interest" description="Disordered" evidence="1">
    <location>
        <begin position="1"/>
        <end position="33"/>
    </location>
</feature>
<gene>
    <name evidence="2" type="ORF">DKX38_000025</name>
</gene>
<accession>A0A5N5P209</accession>
<dbReference type="AlphaFoldDB" id="A0A5N5P209"/>
<evidence type="ECO:0000313" key="3">
    <source>
        <dbReference type="Proteomes" id="UP000326939"/>
    </source>
</evidence>
<dbReference type="Proteomes" id="UP000326939">
    <property type="component" value="Chromosome 1"/>
</dbReference>
<organism evidence="2 3">
    <name type="scientific">Salix brachista</name>
    <dbReference type="NCBI Taxonomy" id="2182728"/>
    <lineage>
        <taxon>Eukaryota</taxon>
        <taxon>Viridiplantae</taxon>
        <taxon>Streptophyta</taxon>
        <taxon>Embryophyta</taxon>
        <taxon>Tracheophyta</taxon>
        <taxon>Spermatophyta</taxon>
        <taxon>Magnoliopsida</taxon>
        <taxon>eudicotyledons</taxon>
        <taxon>Gunneridae</taxon>
        <taxon>Pentapetalae</taxon>
        <taxon>rosids</taxon>
        <taxon>fabids</taxon>
        <taxon>Malpighiales</taxon>
        <taxon>Salicaceae</taxon>
        <taxon>Saliceae</taxon>
        <taxon>Salix</taxon>
    </lineage>
</organism>
<name>A0A5N5P209_9ROSI</name>
<evidence type="ECO:0000256" key="1">
    <source>
        <dbReference type="SAM" id="MobiDB-lite"/>
    </source>
</evidence>
<dbReference type="EMBL" id="VDCV01000001">
    <property type="protein sequence ID" value="KAB5572831.1"/>
    <property type="molecule type" value="Genomic_DNA"/>
</dbReference>
<comment type="caution">
    <text evidence="2">The sequence shown here is derived from an EMBL/GenBank/DDBJ whole genome shotgun (WGS) entry which is preliminary data.</text>
</comment>
<feature type="compositionally biased region" description="Basic and acidic residues" evidence="1">
    <location>
        <begin position="1"/>
        <end position="10"/>
    </location>
</feature>
<evidence type="ECO:0000313" key="2">
    <source>
        <dbReference type="EMBL" id="KAB5572831.1"/>
    </source>
</evidence>
<protein>
    <submittedName>
        <fullName evidence="2">Uncharacterized protein</fullName>
    </submittedName>
</protein>
<reference evidence="3" key="1">
    <citation type="journal article" date="2019" name="Gigascience">
        <title>De novo genome assembly of the endangered Acer yangbiense, a plant species with extremely small populations endemic to Yunnan Province, China.</title>
        <authorList>
            <person name="Yang J."/>
            <person name="Wariss H.M."/>
            <person name="Tao L."/>
            <person name="Zhang R."/>
            <person name="Yun Q."/>
            <person name="Hollingsworth P."/>
            <person name="Dao Z."/>
            <person name="Luo G."/>
            <person name="Guo H."/>
            <person name="Ma Y."/>
            <person name="Sun W."/>
        </authorList>
    </citation>
    <scope>NUCLEOTIDE SEQUENCE [LARGE SCALE GENOMIC DNA]</scope>
    <source>
        <strain evidence="3">cv. br00</strain>
    </source>
</reference>